<dbReference type="Proteomes" id="UP001174934">
    <property type="component" value="Unassembled WGS sequence"/>
</dbReference>
<dbReference type="AlphaFoldDB" id="A0AA40C9M6"/>
<comment type="caution">
    <text evidence="1">The sequence shown here is derived from an EMBL/GenBank/DDBJ whole genome shotgun (WGS) entry which is preliminary data.</text>
</comment>
<evidence type="ECO:0000313" key="1">
    <source>
        <dbReference type="EMBL" id="KAK0629674.1"/>
    </source>
</evidence>
<sequence>MTIMRGVYIERASVLGNYNTWTGIEYHTYYMTVYTNGGLLTVAHWKTELKNSV</sequence>
<organism evidence="1 2">
    <name type="scientific">Bombardia bombarda</name>
    <dbReference type="NCBI Taxonomy" id="252184"/>
    <lineage>
        <taxon>Eukaryota</taxon>
        <taxon>Fungi</taxon>
        <taxon>Dikarya</taxon>
        <taxon>Ascomycota</taxon>
        <taxon>Pezizomycotina</taxon>
        <taxon>Sordariomycetes</taxon>
        <taxon>Sordariomycetidae</taxon>
        <taxon>Sordariales</taxon>
        <taxon>Lasiosphaeriaceae</taxon>
        <taxon>Bombardia</taxon>
    </lineage>
</organism>
<dbReference type="EMBL" id="JAULSR010000002">
    <property type="protein sequence ID" value="KAK0629674.1"/>
    <property type="molecule type" value="Genomic_DNA"/>
</dbReference>
<evidence type="ECO:0000313" key="2">
    <source>
        <dbReference type="Proteomes" id="UP001174934"/>
    </source>
</evidence>
<gene>
    <name evidence="1" type="ORF">B0T17DRAFT_526133</name>
</gene>
<keyword evidence="2" id="KW-1185">Reference proteome</keyword>
<accession>A0AA40C9M6</accession>
<proteinExistence type="predicted"/>
<protein>
    <submittedName>
        <fullName evidence="1">Uncharacterized protein</fullName>
    </submittedName>
</protein>
<reference evidence="1" key="1">
    <citation type="submission" date="2023-06" db="EMBL/GenBank/DDBJ databases">
        <title>Genome-scale phylogeny and comparative genomics of the fungal order Sordariales.</title>
        <authorList>
            <consortium name="Lawrence Berkeley National Laboratory"/>
            <person name="Hensen N."/>
            <person name="Bonometti L."/>
            <person name="Westerberg I."/>
            <person name="Brannstrom I.O."/>
            <person name="Guillou S."/>
            <person name="Cros-Aarteil S."/>
            <person name="Calhoun S."/>
            <person name="Haridas S."/>
            <person name="Kuo A."/>
            <person name="Mondo S."/>
            <person name="Pangilinan J."/>
            <person name="Riley R."/>
            <person name="LaButti K."/>
            <person name="Andreopoulos B."/>
            <person name="Lipzen A."/>
            <person name="Chen C."/>
            <person name="Yanf M."/>
            <person name="Daum C."/>
            <person name="Ng V."/>
            <person name="Clum A."/>
            <person name="Steindorff A."/>
            <person name="Ohm R."/>
            <person name="Martin F."/>
            <person name="Silar P."/>
            <person name="Natvig D."/>
            <person name="Lalanne C."/>
            <person name="Gautier V."/>
            <person name="Ament-velasquez S.L."/>
            <person name="Kruys A."/>
            <person name="Hutchinson M.I."/>
            <person name="Powell A.J."/>
            <person name="Barry K."/>
            <person name="Miller A.N."/>
            <person name="Grigoriev I.V."/>
            <person name="Debuchy R."/>
            <person name="Gladieux P."/>
            <person name="Thoren M.H."/>
            <person name="Johannesson H."/>
        </authorList>
    </citation>
    <scope>NUCLEOTIDE SEQUENCE</scope>
    <source>
        <strain evidence="1">SMH3391-2</strain>
    </source>
</reference>
<name>A0AA40C9M6_9PEZI</name>